<dbReference type="PANTHER" id="PTHR10219:SF34">
    <property type="entry name" value="GLYCOLIPID TRANSFER PROTEIN 3"/>
    <property type="match status" value="1"/>
</dbReference>
<comment type="similarity">
    <text evidence="1">Belongs to the GLTP family.</text>
</comment>
<evidence type="ECO:0000256" key="1">
    <source>
        <dbReference type="ARBA" id="ARBA00007148"/>
    </source>
</evidence>
<dbReference type="GO" id="GO:1902388">
    <property type="term" value="F:ceramide 1-phosphate transfer activity"/>
    <property type="evidence" value="ECO:0007669"/>
    <property type="project" value="TreeGrafter"/>
</dbReference>
<feature type="domain" description="Glycolipid transfer protein" evidence="4">
    <location>
        <begin position="38"/>
        <end position="178"/>
    </location>
</feature>
<dbReference type="PANTHER" id="PTHR10219">
    <property type="entry name" value="GLYCOLIPID TRANSFER PROTEIN-RELATED"/>
    <property type="match status" value="1"/>
</dbReference>
<dbReference type="InterPro" id="IPR036497">
    <property type="entry name" value="GLTP_sf"/>
</dbReference>
<dbReference type="SUPFAM" id="SSF110004">
    <property type="entry name" value="Glycolipid transfer protein, GLTP"/>
    <property type="match status" value="1"/>
</dbReference>
<sequence length="221" mass="24960">MKRRRDYMEKGSELKSASEEISMFIKLKPGDNHDAAYIPTRPILHVCNLVIQVLDKIGPTMAVLRQDVSQNVQRLETLCDSDSSLYANLNEILKKEAAEGNAKKGASCSKAFVWLTRCLDFTAALLQSLVKDPGQNMEQAVEEAYNITLKPWHGWISSAAFRVALKLVPDTKTFISLLIPKEENYDTLKEDMRAFISLLVPILDEIHSTLRMYGLDRLKST</sequence>
<accession>A0A2P2LLY9</accession>
<keyword evidence="3" id="KW-0445">Lipid transport</keyword>
<dbReference type="AlphaFoldDB" id="A0A2P2LLY9"/>
<dbReference type="Pfam" id="PF08718">
    <property type="entry name" value="GLTP"/>
    <property type="match status" value="1"/>
</dbReference>
<dbReference type="GO" id="GO:0005829">
    <property type="term" value="C:cytosol"/>
    <property type="evidence" value="ECO:0007669"/>
    <property type="project" value="TreeGrafter"/>
</dbReference>
<name>A0A2P2LLY9_RHIMU</name>
<protein>
    <submittedName>
        <fullName evidence="5">Uncharacterized protein MANES_02G176100</fullName>
    </submittedName>
</protein>
<evidence type="ECO:0000313" key="5">
    <source>
        <dbReference type="EMBL" id="MBX18986.1"/>
    </source>
</evidence>
<evidence type="ECO:0000256" key="3">
    <source>
        <dbReference type="ARBA" id="ARBA00023055"/>
    </source>
</evidence>
<proteinExistence type="inferred from homology"/>
<dbReference type="Gene3D" id="1.10.3520.10">
    <property type="entry name" value="Glycolipid transfer protein"/>
    <property type="match status" value="1"/>
</dbReference>
<dbReference type="GO" id="GO:1902387">
    <property type="term" value="F:ceramide 1-phosphate binding"/>
    <property type="evidence" value="ECO:0007669"/>
    <property type="project" value="TreeGrafter"/>
</dbReference>
<dbReference type="EMBL" id="GGEC01038502">
    <property type="protein sequence ID" value="MBX18986.1"/>
    <property type="molecule type" value="Transcribed_RNA"/>
</dbReference>
<evidence type="ECO:0000256" key="2">
    <source>
        <dbReference type="ARBA" id="ARBA00022448"/>
    </source>
</evidence>
<evidence type="ECO:0000259" key="4">
    <source>
        <dbReference type="Pfam" id="PF08718"/>
    </source>
</evidence>
<dbReference type="GO" id="GO:0016020">
    <property type="term" value="C:membrane"/>
    <property type="evidence" value="ECO:0007669"/>
    <property type="project" value="TreeGrafter"/>
</dbReference>
<organism evidence="5">
    <name type="scientific">Rhizophora mucronata</name>
    <name type="common">Asiatic mangrove</name>
    <dbReference type="NCBI Taxonomy" id="61149"/>
    <lineage>
        <taxon>Eukaryota</taxon>
        <taxon>Viridiplantae</taxon>
        <taxon>Streptophyta</taxon>
        <taxon>Embryophyta</taxon>
        <taxon>Tracheophyta</taxon>
        <taxon>Spermatophyta</taxon>
        <taxon>Magnoliopsida</taxon>
        <taxon>eudicotyledons</taxon>
        <taxon>Gunneridae</taxon>
        <taxon>Pentapetalae</taxon>
        <taxon>rosids</taxon>
        <taxon>fabids</taxon>
        <taxon>Malpighiales</taxon>
        <taxon>Rhizophoraceae</taxon>
        <taxon>Rhizophora</taxon>
    </lineage>
</organism>
<dbReference type="InterPro" id="IPR014830">
    <property type="entry name" value="Glycolipid_transfer_prot_dom"/>
</dbReference>
<keyword evidence="2" id="KW-0813">Transport</keyword>
<dbReference type="FunFam" id="1.10.3520.10:FF:000008">
    <property type="entry name" value="Glycolipid transfer protein 2"/>
    <property type="match status" value="1"/>
</dbReference>
<reference evidence="5" key="1">
    <citation type="submission" date="2018-02" db="EMBL/GenBank/DDBJ databases">
        <title>Rhizophora mucronata_Transcriptome.</title>
        <authorList>
            <person name="Meera S.P."/>
            <person name="Sreeshan A."/>
            <person name="Augustine A."/>
        </authorList>
    </citation>
    <scope>NUCLEOTIDE SEQUENCE</scope>
    <source>
        <tissue evidence="5">Leaf</tissue>
    </source>
</reference>